<evidence type="ECO:0000256" key="4">
    <source>
        <dbReference type="ARBA" id="ARBA00023163"/>
    </source>
</evidence>
<accession>A0AAP7L265</accession>
<dbReference type="AlphaFoldDB" id="A0AAP7L265"/>
<keyword evidence="3" id="KW-0238">DNA-binding</keyword>
<sequence>MRMDIADLRLFLAVADAGSITAGAAQANLALGSASERLRAIENDAGTALLVRHPRGVSLTEAGAALAHHARQILHQQAQLRGELQAFAKGARGTLHLYANTAALTSYLPSRLAPWLAERPRLHVELHERTSPEVVRALTAGQAEAGIISDAVEATGLQRHVVAEDPLVMLLPAGHRFAARRTLAFADVASETFVALADGNALQTYIEAQARDIGHRLDVRIRMKTFEGVCIMVGHGIGVGIVPRTIARQHRRATQALAVPLADAWAQRRLCACFADWTRLSTAMRSLLLHLGVEAEKKA</sequence>
<dbReference type="Proteomes" id="UP000092125">
    <property type="component" value="Unassembled WGS sequence"/>
</dbReference>
<organism evidence="6 7">
    <name type="scientific">Stenotrophomonas maltophilia</name>
    <name type="common">Pseudomonas maltophilia</name>
    <name type="synonym">Xanthomonas maltophilia</name>
    <dbReference type="NCBI Taxonomy" id="40324"/>
    <lineage>
        <taxon>Bacteria</taxon>
        <taxon>Pseudomonadati</taxon>
        <taxon>Pseudomonadota</taxon>
        <taxon>Gammaproteobacteria</taxon>
        <taxon>Lysobacterales</taxon>
        <taxon>Lysobacteraceae</taxon>
        <taxon>Stenotrophomonas</taxon>
        <taxon>Stenotrophomonas maltophilia group</taxon>
    </lineage>
</organism>
<evidence type="ECO:0000256" key="3">
    <source>
        <dbReference type="ARBA" id="ARBA00023125"/>
    </source>
</evidence>
<comment type="similarity">
    <text evidence="1">Belongs to the LysR transcriptional regulatory family.</text>
</comment>
<dbReference type="Gene3D" id="3.40.190.10">
    <property type="entry name" value="Periplasmic binding protein-like II"/>
    <property type="match status" value="2"/>
</dbReference>
<protein>
    <submittedName>
        <fullName evidence="6">LysR family transcriptional regulator</fullName>
    </submittedName>
</protein>
<gene>
    <name evidence="6" type="ORF">A9K56_00925</name>
</gene>
<keyword evidence="4" id="KW-0804">Transcription</keyword>
<dbReference type="SUPFAM" id="SSF46785">
    <property type="entry name" value="Winged helix' DNA-binding domain"/>
    <property type="match status" value="1"/>
</dbReference>
<dbReference type="GO" id="GO:0003700">
    <property type="term" value="F:DNA-binding transcription factor activity"/>
    <property type="evidence" value="ECO:0007669"/>
    <property type="project" value="InterPro"/>
</dbReference>
<dbReference type="PANTHER" id="PTHR30419">
    <property type="entry name" value="HTH-TYPE TRANSCRIPTIONAL REGULATOR YBHD"/>
    <property type="match status" value="1"/>
</dbReference>
<evidence type="ECO:0000259" key="5">
    <source>
        <dbReference type="PROSITE" id="PS50931"/>
    </source>
</evidence>
<dbReference type="RefSeq" id="WP_065181187.1">
    <property type="nucleotide sequence ID" value="NZ_CP106759.1"/>
</dbReference>
<dbReference type="Pfam" id="PF03466">
    <property type="entry name" value="LysR_substrate"/>
    <property type="match status" value="1"/>
</dbReference>
<dbReference type="InterPro" id="IPR036388">
    <property type="entry name" value="WH-like_DNA-bd_sf"/>
</dbReference>
<evidence type="ECO:0000256" key="1">
    <source>
        <dbReference type="ARBA" id="ARBA00009437"/>
    </source>
</evidence>
<dbReference type="GO" id="GO:0003677">
    <property type="term" value="F:DNA binding"/>
    <property type="evidence" value="ECO:0007669"/>
    <property type="project" value="UniProtKB-KW"/>
</dbReference>
<dbReference type="GO" id="GO:0005829">
    <property type="term" value="C:cytosol"/>
    <property type="evidence" value="ECO:0007669"/>
    <property type="project" value="TreeGrafter"/>
</dbReference>
<dbReference type="PROSITE" id="PS50931">
    <property type="entry name" value="HTH_LYSR"/>
    <property type="match status" value="1"/>
</dbReference>
<evidence type="ECO:0000256" key="2">
    <source>
        <dbReference type="ARBA" id="ARBA00023015"/>
    </source>
</evidence>
<dbReference type="CDD" id="cd08421">
    <property type="entry name" value="PBP2_LTTR_like_1"/>
    <property type="match status" value="1"/>
</dbReference>
<dbReference type="SUPFAM" id="SSF53850">
    <property type="entry name" value="Periplasmic binding protein-like II"/>
    <property type="match status" value="1"/>
</dbReference>
<feature type="domain" description="HTH lysR-type" evidence="5">
    <location>
        <begin position="3"/>
        <end position="60"/>
    </location>
</feature>
<evidence type="ECO:0000313" key="7">
    <source>
        <dbReference type="Proteomes" id="UP000092125"/>
    </source>
</evidence>
<comment type="caution">
    <text evidence="6">The sequence shown here is derived from an EMBL/GenBank/DDBJ whole genome shotgun (WGS) entry which is preliminary data.</text>
</comment>
<name>A0AAP7L265_STEMA</name>
<dbReference type="Gene3D" id="1.10.10.10">
    <property type="entry name" value="Winged helix-like DNA-binding domain superfamily/Winged helix DNA-binding domain"/>
    <property type="match status" value="1"/>
</dbReference>
<dbReference type="InterPro" id="IPR000847">
    <property type="entry name" value="LysR_HTH_N"/>
</dbReference>
<dbReference type="PANTHER" id="PTHR30419:SF2">
    <property type="entry name" value="LYSR FAMILY TRANSCRIPTIONAL REGULATOR"/>
    <property type="match status" value="1"/>
</dbReference>
<keyword evidence="2" id="KW-0805">Transcription regulation</keyword>
<dbReference type="EMBL" id="LYVI01000001">
    <property type="protein sequence ID" value="OBU63307.1"/>
    <property type="molecule type" value="Genomic_DNA"/>
</dbReference>
<proteinExistence type="inferred from homology"/>
<reference evidence="6 7" key="1">
    <citation type="submission" date="2016-05" db="EMBL/GenBank/DDBJ databases">
        <title>Draft Genome Sequences of Stenotrophomonas maltophilia Strains Sm32COP, Sm41DVV, Sm46PAILV, SmF3, SmF22, SmSOFb1 and SmCVFa1, Isolated from Different Manures, in France.</title>
        <authorList>
            <person name="Nazaret S."/>
            <person name="Bodilis J."/>
        </authorList>
    </citation>
    <scope>NUCLEOTIDE SEQUENCE [LARGE SCALE GENOMIC DNA]</scope>
    <source>
        <strain evidence="6 7">Sm41DVV</strain>
    </source>
</reference>
<dbReference type="InterPro" id="IPR050950">
    <property type="entry name" value="HTH-type_LysR_regulators"/>
</dbReference>
<dbReference type="InterPro" id="IPR036390">
    <property type="entry name" value="WH_DNA-bd_sf"/>
</dbReference>
<evidence type="ECO:0000313" key="6">
    <source>
        <dbReference type="EMBL" id="OBU63307.1"/>
    </source>
</evidence>
<dbReference type="InterPro" id="IPR005119">
    <property type="entry name" value="LysR_subst-bd"/>
</dbReference>
<dbReference type="Pfam" id="PF00126">
    <property type="entry name" value="HTH_1"/>
    <property type="match status" value="1"/>
</dbReference>